<dbReference type="EMBL" id="LAZR01044219">
    <property type="protein sequence ID" value="KKL05191.1"/>
    <property type="molecule type" value="Genomic_DNA"/>
</dbReference>
<gene>
    <name evidence="2" type="ORF">LCGC14_2608520</name>
</gene>
<accession>A0A0F9CHN8</accession>
<sequence>MPQGNEYNHKLPDINILKTLYFGDKMSAEEIARKYNVTKGAVFIKFRRYNIQRRSLEEAQSIKANYIKLTLPLIHFMDGLLLGDGSVTLAPRGKSATYSHTDKHKEYLRWLRDKFENYRIECANIRGHTNDTYAIRTKHYRDFVYFRQRWYPNNKKKIPPTLELNPTVLFNWFIGDGSYIKGNKVFIATQFDVEGRTRIARNLEKIGIDNSIYNPGIYIKADSRTEFFRYILSSGLEIPTSYQYKFPRDLIYARKFHHDIYTNFLNTNGGKSC</sequence>
<comment type="caution">
    <text evidence="2">The sequence shown here is derived from an EMBL/GenBank/DDBJ whole genome shotgun (WGS) entry which is preliminary data.</text>
</comment>
<dbReference type="InterPro" id="IPR027434">
    <property type="entry name" value="Homing_endonucl"/>
</dbReference>
<organism evidence="2">
    <name type="scientific">marine sediment metagenome</name>
    <dbReference type="NCBI Taxonomy" id="412755"/>
    <lineage>
        <taxon>unclassified sequences</taxon>
        <taxon>metagenomes</taxon>
        <taxon>ecological metagenomes</taxon>
    </lineage>
</organism>
<dbReference type="GO" id="GO:0004519">
    <property type="term" value="F:endonuclease activity"/>
    <property type="evidence" value="ECO:0007669"/>
    <property type="project" value="InterPro"/>
</dbReference>
<reference evidence="2" key="1">
    <citation type="journal article" date="2015" name="Nature">
        <title>Complex archaea that bridge the gap between prokaryotes and eukaryotes.</title>
        <authorList>
            <person name="Spang A."/>
            <person name="Saw J.H."/>
            <person name="Jorgensen S.L."/>
            <person name="Zaremba-Niedzwiedzka K."/>
            <person name="Martijn J."/>
            <person name="Lind A.E."/>
            <person name="van Eijk R."/>
            <person name="Schleper C."/>
            <person name="Guy L."/>
            <person name="Ettema T.J."/>
        </authorList>
    </citation>
    <scope>NUCLEOTIDE SEQUENCE</scope>
</reference>
<proteinExistence type="predicted"/>
<dbReference type="SUPFAM" id="SSF55608">
    <property type="entry name" value="Homing endonucleases"/>
    <property type="match status" value="1"/>
</dbReference>
<evidence type="ECO:0000259" key="1">
    <source>
        <dbReference type="Pfam" id="PF03161"/>
    </source>
</evidence>
<feature type="domain" description="Homing endonuclease LAGLIDADG" evidence="1">
    <location>
        <begin position="75"/>
        <end position="212"/>
    </location>
</feature>
<evidence type="ECO:0000313" key="2">
    <source>
        <dbReference type="EMBL" id="KKL05191.1"/>
    </source>
</evidence>
<dbReference type="Gene3D" id="3.10.28.10">
    <property type="entry name" value="Homing endonucleases"/>
    <property type="match status" value="2"/>
</dbReference>
<dbReference type="InterPro" id="IPR004860">
    <property type="entry name" value="LAGLIDADG_dom"/>
</dbReference>
<dbReference type="AlphaFoldDB" id="A0A0F9CHN8"/>
<dbReference type="Pfam" id="PF03161">
    <property type="entry name" value="LAGLIDADG_2"/>
    <property type="match status" value="1"/>
</dbReference>
<name>A0A0F9CHN8_9ZZZZ</name>
<protein>
    <recommendedName>
        <fullName evidence="1">Homing endonuclease LAGLIDADG domain-containing protein</fullName>
    </recommendedName>
</protein>